<gene>
    <name evidence="1" type="ORF">CDD82_439</name>
</gene>
<dbReference type="OrthoDB" id="4918988at2759"/>
<evidence type="ECO:0000313" key="2">
    <source>
        <dbReference type="Proteomes" id="UP000224854"/>
    </source>
</evidence>
<dbReference type="EMBL" id="NJEU01000011">
    <property type="protein sequence ID" value="PHH83480.1"/>
    <property type="molecule type" value="Genomic_DNA"/>
</dbReference>
<dbReference type="Proteomes" id="UP000224854">
    <property type="component" value="Unassembled WGS sequence"/>
</dbReference>
<name>A0A2C5ZUG0_9HYPO</name>
<protein>
    <submittedName>
        <fullName evidence="1">Uncharacterized protein</fullName>
    </submittedName>
</protein>
<proteinExistence type="predicted"/>
<reference evidence="1 2" key="1">
    <citation type="submission" date="2017-06" db="EMBL/GenBank/DDBJ databases">
        <title>Ant-infecting Ophiocordyceps genomes reveal a high diversity of potential behavioral manipulation genes and a possible major role for enterotoxins.</title>
        <authorList>
            <person name="De Bekker C."/>
            <person name="Evans H.C."/>
            <person name="Brachmann A."/>
            <person name="Hughes D.P."/>
        </authorList>
    </citation>
    <scope>NUCLEOTIDE SEQUENCE [LARGE SCALE GENOMIC DNA]</scope>
    <source>
        <strain evidence="1 2">1348a</strain>
    </source>
</reference>
<organism evidence="1 2">
    <name type="scientific">Ophiocordyceps australis</name>
    <dbReference type="NCBI Taxonomy" id="1399860"/>
    <lineage>
        <taxon>Eukaryota</taxon>
        <taxon>Fungi</taxon>
        <taxon>Dikarya</taxon>
        <taxon>Ascomycota</taxon>
        <taxon>Pezizomycotina</taxon>
        <taxon>Sordariomycetes</taxon>
        <taxon>Hypocreomycetidae</taxon>
        <taxon>Hypocreales</taxon>
        <taxon>Ophiocordycipitaceae</taxon>
        <taxon>Ophiocordyceps</taxon>
    </lineage>
</organism>
<sequence length="329" mass="37185">MEISSSRSTLRLVVEACLRQNDYRDAPPILRASQMTVGPSNQCGSFREIPVTELDWLDHAADLDSEEANDQAREISVTIFNLLPQAFLATIARYSGLEILDFRNRMATDLRELSASYRESYVLWFKNMGMGQETACWPSDPGFKVKHFTDIYGYLSAVFIKPGSVDDAIPKRFTDMPPGRVNRSAHHLIDKRQYHTQALLVSLKRQFIGRCISSTYLQDYVTDWAGSIGRVIYEATPWQRTYECPRWMTCQEGNVTSCNLPTVPESACEIINAVVLTAMASQPLIVSWDLATGPRPAGLWLMIDSIPVESREGYDPRKPILTPHNWAGR</sequence>
<comment type="caution">
    <text evidence="1">The sequence shown here is derived from an EMBL/GenBank/DDBJ whole genome shotgun (WGS) entry which is preliminary data.</text>
</comment>
<dbReference type="AlphaFoldDB" id="A0A2C5ZUG0"/>
<accession>A0A2C5ZUG0</accession>
<evidence type="ECO:0000313" key="1">
    <source>
        <dbReference type="EMBL" id="PHH83480.1"/>
    </source>
</evidence>
<keyword evidence="2" id="KW-1185">Reference proteome</keyword>